<evidence type="ECO:0000313" key="1">
    <source>
        <dbReference type="EMBL" id="SJN56391.1"/>
    </source>
</evidence>
<proteinExistence type="predicted"/>
<sequence>MRKDRGLATVIVCYGHCSLMKYFYFSIYIPYQEYLAHYSGSASHLVVKTDNGLTLQLPATHFRPYLTQFGLKGRFRLTTDAQYKFQRLELI</sequence>
<evidence type="ECO:0008006" key="3">
    <source>
        <dbReference type="Google" id="ProtNLM"/>
    </source>
</evidence>
<protein>
    <recommendedName>
        <fullName evidence="3">DUF2835 domain-containing protein</fullName>
    </recommendedName>
</protein>
<reference evidence="2" key="1">
    <citation type="submission" date="2017-02" db="EMBL/GenBank/DDBJ databases">
        <authorList>
            <person name="Rodrigo-Torres L."/>
            <person name="Arahal R.D."/>
            <person name="Lucena T."/>
        </authorList>
    </citation>
    <scope>NUCLEOTIDE SEQUENCE [LARGE SCALE GENOMIC DNA]</scope>
    <source>
        <strain evidence="2">CECT 7878</strain>
    </source>
</reference>
<evidence type="ECO:0000313" key="2">
    <source>
        <dbReference type="Proteomes" id="UP000188276"/>
    </source>
</evidence>
<organism evidence="1 2">
    <name type="scientific">Vibrio ruber (strain DSM 16370 / JCM 11486 / BCRC 17186 / CECT 7878 / LMG 23124 / VR1)</name>
    <dbReference type="NCBI Taxonomy" id="1123498"/>
    <lineage>
        <taxon>Bacteria</taxon>
        <taxon>Pseudomonadati</taxon>
        <taxon>Pseudomonadota</taxon>
        <taxon>Gammaproteobacteria</taxon>
        <taxon>Vibrionales</taxon>
        <taxon>Vibrionaceae</taxon>
        <taxon>Vibrio</taxon>
    </lineage>
</organism>
<accession>A0A1R4LIH8</accession>
<dbReference type="Pfam" id="PF11197">
    <property type="entry name" value="DUF2835"/>
    <property type="match status" value="1"/>
</dbReference>
<keyword evidence="2" id="KW-1185">Reference proteome</keyword>
<dbReference type="InterPro" id="IPR021363">
    <property type="entry name" value="DUF2835"/>
</dbReference>
<dbReference type="EMBL" id="FULE01000025">
    <property type="protein sequence ID" value="SJN56391.1"/>
    <property type="molecule type" value="Genomic_DNA"/>
</dbReference>
<dbReference type="AlphaFoldDB" id="A0A1R4LIH8"/>
<dbReference type="STRING" id="1123498.VR7878_01751"/>
<name>A0A1R4LIH8_VIBR1</name>
<gene>
    <name evidence="1" type="ORF">VR7878_01751</name>
</gene>
<dbReference type="Proteomes" id="UP000188276">
    <property type="component" value="Unassembled WGS sequence"/>
</dbReference>